<reference evidence="4" key="1">
    <citation type="submission" date="2015-08" db="EMBL/GenBank/DDBJ databases">
        <title>Complete DNA Sequence of Pseudomonas syringae pv. actinidiae, the Causal Agent of Kiwifruit Canker Disease.</title>
        <authorList>
            <person name="Rikkerink E.H.A."/>
            <person name="Fineran P.C."/>
        </authorList>
    </citation>
    <scope>NUCLEOTIDE SEQUENCE</scope>
    <source>
        <strain evidence="4">DSM 13666</strain>
    </source>
</reference>
<evidence type="ECO:0000313" key="4">
    <source>
        <dbReference type="EMBL" id="KOO38960.1"/>
    </source>
</evidence>
<dbReference type="PATRIC" id="fig|136160.3.peg.2114"/>
<protein>
    <recommendedName>
        <fullName evidence="3">VTT domain-containing protein</fullName>
    </recommendedName>
</protein>
<dbReference type="PANTHER" id="PTHR42709">
    <property type="entry name" value="ALKALINE PHOSPHATASE LIKE PROTEIN"/>
    <property type="match status" value="1"/>
</dbReference>
<dbReference type="RefSeq" id="WP_053431065.1">
    <property type="nucleotide sequence ID" value="NZ_CP040441.1"/>
</dbReference>
<dbReference type="GeneID" id="87597743"/>
<evidence type="ECO:0000259" key="3">
    <source>
        <dbReference type="Pfam" id="PF09335"/>
    </source>
</evidence>
<organism evidence="4">
    <name type="scientific">Halalkalibacterium halodurans</name>
    <name type="common">Bacillus halodurans</name>
    <dbReference type="NCBI Taxonomy" id="86665"/>
    <lineage>
        <taxon>Bacteria</taxon>
        <taxon>Bacillati</taxon>
        <taxon>Bacillota</taxon>
        <taxon>Bacilli</taxon>
        <taxon>Bacillales</taxon>
        <taxon>Bacillaceae</taxon>
        <taxon>Halalkalibacterium (ex Joshi et al. 2022)</taxon>
    </lineage>
</organism>
<keyword evidence="2" id="KW-0812">Transmembrane</keyword>
<feature type="transmembrane region" description="Helical" evidence="2">
    <location>
        <begin position="171"/>
        <end position="190"/>
    </location>
</feature>
<feature type="transmembrane region" description="Helical" evidence="2">
    <location>
        <begin position="52"/>
        <end position="73"/>
    </location>
</feature>
<evidence type="ECO:0000256" key="2">
    <source>
        <dbReference type="SAM" id="Phobius"/>
    </source>
</evidence>
<keyword evidence="2" id="KW-0472">Membrane</keyword>
<dbReference type="InterPro" id="IPR032816">
    <property type="entry name" value="VTT_dom"/>
</dbReference>
<dbReference type="AlphaFoldDB" id="A0A0M0KJL0"/>
<dbReference type="GO" id="GO:0005886">
    <property type="term" value="C:plasma membrane"/>
    <property type="evidence" value="ECO:0007669"/>
    <property type="project" value="TreeGrafter"/>
</dbReference>
<feature type="transmembrane region" description="Helical" evidence="2">
    <location>
        <begin position="12"/>
        <end position="32"/>
    </location>
</feature>
<keyword evidence="2" id="KW-1133">Transmembrane helix</keyword>
<gene>
    <name evidence="4" type="ORF">AMD02_08860</name>
</gene>
<dbReference type="Pfam" id="PF09335">
    <property type="entry name" value="VTT_dom"/>
    <property type="match status" value="1"/>
</dbReference>
<name>A0A0M0KJL0_ALKHA</name>
<dbReference type="InterPro" id="IPR051311">
    <property type="entry name" value="DedA_domain"/>
</dbReference>
<feature type="transmembrane region" description="Helical" evidence="2">
    <location>
        <begin position="136"/>
        <end position="159"/>
    </location>
</feature>
<proteinExistence type="inferred from homology"/>
<dbReference type="EMBL" id="LILD01000001">
    <property type="protein sequence ID" value="KOO38960.1"/>
    <property type="molecule type" value="Genomic_DNA"/>
</dbReference>
<feature type="domain" description="VTT" evidence="3">
    <location>
        <begin position="31"/>
        <end position="157"/>
    </location>
</feature>
<evidence type="ECO:0000256" key="1">
    <source>
        <dbReference type="ARBA" id="ARBA00010792"/>
    </source>
</evidence>
<accession>A0A0M0KJL0</accession>
<sequence>MDIQTINVLVQEWSYCAIFVFFLIGLFLFPVPNEILLMTGGFLSTTSMLEPIPTYFTIIASVIAHGILLYGFGQWGGKPSLQKLKDTRLFVVRVEKGEAFLNRYGLWAVAFGYYLPFLRHATPFSVGLSNYRFHQFLVAAAPSQVIWSSVYFLIGYSFHESISYVGNFIETYGMIAVLALLLLITLLTLYKKRREKSKRLKTENEQSGIL</sequence>
<dbReference type="PANTHER" id="PTHR42709:SF9">
    <property type="entry name" value="ALKALINE PHOSPHATASE LIKE PROTEIN"/>
    <property type="match status" value="1"/>
</dbReference>
<comment type="similarity">
    <text evidence="1">Belongs to the DedA family.</text>
</comment>
<comment type="caution">
    <text evidence="4">The sequence shown here is derived from an EMBL/GenBank/DDBJ whole genome shotgun (WGS) entry which is preliminary data.</text>
</comment>